<dbReference type="GO" id="GO:0016301">
    <property type="term" value="F:kinase activity"/>
    <property type="evidence" value="ECO:0007669"/>
    <property type="project" value="UniProtKB-KW"/>
</dbReference>
<evidence type="ECO:0000256" key="1">
    <source>
        <dbReference type="ARBA" id="ARBA00000085"/>
    </source>
</evidence>
<dbReference type="InterPro" id="IPR004358">
    <property type="entry name" value="Sig_transdc_His_kin-like_C"/>
</dbReference>
<keyword evidence="5" id="KW-0808">Transferase</keyword>
<dbReference type="Proteomes" id="UP001231915">
    <property type="component" value="Unassembled WGS sequence"/>
</dbReference>
<dbReference type="RefSeq" id="WP_284137847.1">
    <property type="nucleotide sequence ID" value="NZ_JASJUT010000007.1"/>
</dbReference>
<dbReference type="PANTHER" id="PTHR45436">
    <property type="entry name" value="SENSOR HISTIDINE KINASE YKOH"/>
    <property type="match status" value="1"/>
</dbReference>
<evidence type="ECO:0000256" key="10">
    <source>
        <dbReference type="SAM" id="Phobius"/>
    </source>
</evidence>
<feature type="transmembrane region" description="Helical" evidence="10">
    <location>
        <begin position="20"/>
        <end position="40"/>
    </location>
</feature>
<proteinExistence type="predicted"/>
<comment type="catalytic activity">
    <reaction evidence="1">
        <text>ATP + protein L-histidine = ADP + protein N-phospho-L-histidine.</text>
        <dbReference type="EC" id="2.7.13.3"/>
    </reaction>
</comment>
<evidence type="ECO:0000259" key="11">
    <source>
        <dbReference type="PROSITE" id="PS50109"/>
    </source>
</evidence>
<dbReference type="InterPro" id="IPR036097">
    <property type="entry name" value="HisK_dim/P_sf"/>
</dbReference>
<evidence type="ECO:0000256" key="6">
    <source>
        <dbReference type="ARBA" id="ARBA00022692"/>
    </source>
</evidence>
<feature type="domain" description="Histidine kinase" evidence="11">
    <location>
        <begin position="247"/>
        <end position="460"/>
    </location>
</feature>
<dbReference type="EMBL" id="JASJUT010000007">
    <property type="protein sequence ID" value="MDK2596655.1"/>
    <property type="molecule type" value="Genomic_DNA"/>
</dbReference>
<keyword evidence="8 10" id="KW-1133">Transmembrane helix</keyword>
<comment type="subcellular location">
    <subcellularLocation>
        <location evidence="2">Membrane</location>
    </subcellularLocation>
</comment>
<reference evidence="12 13" key="1">
    <citation type="submission" date="2023-05" db="EMBL/GenBank/DDBJ databases">
        <title>Pseudoalteromonas ardens sp. nov., Pseudoalteromonas obscura sp. nov., and Pseudoalteromonas umbrosa sp. nov., isolated from the coral Montipora capitata.</title>
        <authorList>
            <person name="Thomas E.M."/>
            <person name="Smith E.M."/>
            <person name="Papke E."/>
            <person name="Shlafstein M.D."/>
            <person name="Oline D.K."/>
            <person name="Videau P."/>
            <person name="Saw J.H."/>
            <person name="Strangman W.K."/>
            <person name="Ushijima B."/>
        </authorList>
    </citation>
    <scope>NUCLEOTIDE SEQUENCE [LARGE SCALE GENOMIC DNA]</scope>
    <source>
        <strain evidence="12 13">P94</strain>
    </source>
</reference>
<dbReference type="CDD" id="cd00075">
    <property type="entry name" value="HATPase"/>
    <property type="match status" value="1"/>
</dbReference>
<evidence type="ECO:0000313" key="13">
    <source>
        <dbReference type="Proteomes" id="UP001231915"/>
    </source>
</evidence>
<name>A0ABT7ENM9_9GAMM</name>
<dbReference type="EC" id="2.7.13.3" evidence="3"/>
<dbReference type="Gene3D" id="3.30.565.10">
    <property type="entry name" value="Histidine kinase-like ATPase, C-terminal domain"/>
    <property type="match status" value="1"/>
</dbReference>
<evidence type="ECO:0000256" key="3">
    <source>
        <dbReference type="ARBA" id="ARBA00012438"/>
    </source>
</evidence>
<dbReference type="Pfam" id="PF02518">
    <property type="entry name" value="HATPase_c"/>
    <property type="match status" value="1"/>
</dbReference>
<dbReference type="InterPro" id="IPR050428">
    <property type="entry name" value="TCS_sensor_his_kinase"/>
</dbReference>
<keyword evidence="4" id="KW-0597">Phosphoprotein</keyword>
<gene>
    <name evidence="12" type="ORF">QNM18_16520</name>
</gene>
<dbReference type="InterPro" id="IPR005467">
    <property type="entry name" value="His_kinase_dom"/>
</dbReference>
<dbReference type="PROSITE" id="PS50109">
    <property type="entry name" value="HIS_KIN"/>
    <property type="match status" value="1"/>
</dbReference>
<sequence length="460" mass="51132">MIKYIKDSSLVFNAAKTSAVVTIFVVSAITITSLIVLSAIDANQKIELTEYLDEVKSRYEEEGLDSILEELDLEPHTMWDRKESLERLNEHDAIFALFIDNELALGTELTLPISPDAKWQTLDFDSNKSFKLLTLTVQLDEQQHLSIAQPISYEHEFTSTILVRFGLILASIAAVSHFILSIVAGGNSKQATRQIVERLSEIGQSPDTARLNLDNKMELHRDIIHATNEMLDQIAFLHGRAKTMSVGIAHDLKTPLSRVANRLQSMRQDLGDNTAIDAHITRASEDLNAVISTFNNLVRLNSIESGKHKSNFIQINLSELITDLTLSYQPVFEDSGRVLELSTVDDVYCFGDSDLLSQLICNLFENALEYSHSSANVWIRLQSHTGSALLQVGDDGPGISLQDQPHIFERFYRADVSRSKPGNGLGLSIVKAICDVHDAKLCLLSDQKGAVFNIEVPISN</sequence>
<keyword evidence="6 10" id="KW-0812">Transmembrane</keyword>
<evidence type="ECO:0000256" key="7">
    <source>
        <dbReference type="ARBA" id="ARBA00022777"/>
    </source>
</evidence>
<dbReference type="Gene3D" id="1.10.287.130">
    <property type="match status" value="1"/>
</dbReference>
<feature type="transmembrane region" description="Helical" evidence="10">
    <location>
        <begin position="161"/>
        <end position="184"/>
    </location>
</feature>
<dbReference type="InterPro" id="IPR003594">
    <property type="entry name" value="HATPase_dom"/>
</dbReference>
<evidence type="ECO:0000256" key="4">
    <source>
        <dbReference type="ARBA" id="ARBA00022553"/>
    </source>
</evidence>
<dbReference type="SMART" id="SM00387">
    <property type="entry name" value="HATPase_c"/>
    <property type="match status" value="1"/>
</dbReference>
<keyword evidence="13" id="KW-1185">Reference proteome</keyword>
<dbReference type="PANTHER" id="PTHR45436:SF8">
    <property type="entry name" value="HISTIDINE KINASE"/>
    <property type="match status" value="1"/>
</dbReference>
<evidence type="ECO:0000256" key="2">
    <source>
        <dbReference type="ARBA" id="ARBA00004370"/>
    </source>
</evidence>
<keyword evidence="7 12" id="KW-0418">Kinase</keyword>
<accession>A0ABT7ENM9</accession>
<dbReference type="InterPro" id="IPR036890">
    <property type="entry name" value="HATPase_C_sf"/>
</dbReference>
<organism evidence="12 13">
    <name type="scientific">Pseudoalteromonas obscura</name>
    <dbReference type="NCBI Taxonomy" id="3048491"/>
    <lineage>
        <taxon>Bacteria</taxon>
        <taxon>Pseudomonadati</taxon>
        <taxon>Pseudomonadota</taxon>
        <taxon>Gammaproteobacteria</taxon>
        <taxon>Alteromonadales</taxon>
        <taxon>Pseudoalteromonadaceae</taxon>
        <taxon>Pseudoalteromonas</taxon>
    </lineage>
</organism>
<keyword evidence="9 10" id="KW-0472">Membrane</keyword>
<dbReference type="InterPro" id="IPR003661">
    <property type="entry name" value="HisK_dim/P_dom"/>
</dbReference>
<protein>
    <recommendedName>
        <fullName evidence="3">histidine kinase</fullName>
        <ecNumber evidence="3">2.7.13.3</ecNumber>
    </recommendedName>
</protein>
<dbReference type="PRINTS" id="PR00344">
    <property type="entry name" value="BCTRLSENSOR"/>
</dbReference>
<comment type="caution">
    <text evidence="12">The sequence shown here is derived from an EMBL/GenBank/DDBJ whole genome shotgun (WGS) entry which is preliminary data.</text>
</comment>
<dbReference type="CDD" id="cd00082">
    <property type="entry name" value="HisKA"/>
    <property type="match status" value="1"/>
</dbReference>
<evidence type="ECO:0000256" key="8">
    <source>
        <dbReference type="ARBA" id="ARBA00022989"/>
    </source>
</evidence>
<evidence type="ECO:0000256" key="5">
    <source>
        <dbReference type="ARBA" id="ARBA00022679"/>
    </source>
</evidence>
<dbReference type="SUPFAM" id="SSF47384">
    <property type="entry name" value="Homodimeric domain of signal transducing histidine kinase"/>
    <property type="match status" value="1"/>
</dbReference>
<dbReference type="SUPFAM" id="SSF55874">
    <property type="entry name" value="ATPase domain of HSP90 chaperone/DNA topoisomerase II/histidine kinase"/>
    <property type="match status" value="1"/>
</dbReference>
<evidence type="ECO:0000256" key="9">
    <source>
        <dbReference type="ARBA" id="ARBA00023136"/>
    </source>
</evidence>
<evidence type="ECO:0000313" key="12">
    <source>
        <dbReference type="EMBL" id="MDK2596655.1"/>
    </source>
</evidence>